<dbReference type="Gene3D" id="2.70.98.70">
    <property type="match status" value="1"/>
</dbReference>
<reference evidence="4" key="1">
    <citation type="submission" date="2016-10" db="EMBL/GenBank/DDBJ databases">
        <authorList>
            <person name="Varghese N."/>
            <person name="Submissions S."/>
        </authorList>
    </citation>
    <scope>NUCLEOTIDE SEQUENCE [LARGE SCALE GENOMIC DNA]</scope>
    <source>
        <strain evidence="4">DSM 26879</strain>
    </source>
</reference>
<accession>A0A1I6HNC7</accession>
<evidence type="ECO:0000313" key="4">
    <source>
        <dbReference type="Proteomes" id="UP000199478"/>
    </source>
</evidence>
<name>A0A1I6HNC7_9RHOB</name>
<dbReference type="AlphaFoldDB" id="A0A1I6HNC7"/>
<evidence type="ECO:0000259" key="2">
    <source>
        <dbReference type="Pfam" id="PF07940"/>
    </source>
</evidence>
<sequence length="564" mass="61226">MHAVHARRAARRNVATGFVTPPEPRSIGVVGRGRQLITGNFLFSGVFVEGPRLSLWDIAEKHPEIANEIHGGDWMDDLVAVGDEKARSRAQDWVFEWITRYGNGRNAGWTPDVVGRRLIHWINHGEFILRGQDTPATELFLRTLAQQTLFLAARWHTMPQGLARFEALAGVIYAGSTLAEMQAHATPAVTALAATCANEISPDGAIITRNPEELLEVLTLLNLAVQSLTAAGQKVPREITRAIERIVPTLRALRHADGSLTRFHGGGSGLEGRLDQAFAEAAIRTAPTAGLHMGFAKQTGGRTSLIVDAAVPPTGAASAKGHASTLGFELVSGRRPIIVNSGSGARFGREWRRASRATASHSTLGIEGVSSSQLNPKGVWLLKTPDVVRFHTPVTDGIRQLEMSHNGYQRSFGLTHARILNLAVDGRQLTCEDLLATLDDDDNGKFDMARGDKGIAFNIRFHLHPDVAATRDGESVYLVLKSGETWVFSHDGAAKLSVAPSVYLQNGRLRPIGTHQVVLSGRAMSYATRVRWSLAKAQDTPTAVRDLVQSDEADDVEYTPGDFE</sequence>
<proteinExistence type="predicted"/>
<dbReference type="Proteomes" id="UP000199478">
    <property type="component" value="Unassembled WGS sequence"/>
</dbReference>
<comment type="subcellular location">
    <subcellularLocation>
        <location evidence="1">Cell envelope</location>
    </subcellularLocation>
</comment>
<dbReference type="STRING" id="390270.SAMN04488005_2882"/>
<organism evidence="3 4">
    <name type="scientific">Yoonia tamlensis</name>
    <dbReference type="NCBI Taxonomy" id="390270"/>
    <lineage>
        <taxon>Bacteria</taxon>
        <taxon>Pseudomonadati</taxon>
        <taxon>Pseudomonadota</taxon>
        <taxon>Alphaproteobacteria</taxon>
        <taxon>Rhodobacterales</taxon>
        <taxon>Paracoccaceae</taxon>
        <taxon>Yoonia</taxon>
    </lineage>
</organism>
<keyword evidence="4" id="KW-1185">Reference proteome</keyword>
<dbReference type="Gene3D" id="1.50.10.100">
    <property type="entry name" value="Chondroitin AC/alginate lyase"/>
    <property type="match status" value="1"/>
</dbReference>
<gene>
    <name evidence="3" type="ORF">SAMN04488005_2882</name>
</gene>
<dbReference type="Pfam" id="PF07940">
    <property type="entry name" value="Hepar_II_III_C"/>
    <property type="match status" value="1"/>
</dbReference>
<dbReference type="GO" id="GO:0030313">
    <property type="term" value="C:cell envelope"/>
    <property type="evidence" value="ECO:0007669"/>
    <property type="project" value="UniProtKB-SubCell"/>
</dbReference>
<dbReference type="GO" id="GO:0016829">
    <property type="term" value="F:lyase activity"/>
    <property type="evidence" value="ECO:0007669"/>
    <property type="project" value="InterPro"/>
</dbReference>
<protein>
    <submittedName>
        <fullName evidence="3">Uncharacterized conserved protein, heparinase superfamily</fullName>
    </submittedName>
</protein>
<dbReference type="InterPro" id="IPR012480">
    <property type="entry name" value="Hepar_II_III_C"/>
</dbReference>
<evidence type="ECO:0000256" key="1">
    <source>
        <dbReference type="ARBA" id="ARBA00004196"/>
    </source>
</evidence>
<dbReference type="OrthoDB" id="9787373at2"/>
<evidence type="ECO:0000313" key="3">
    <source>
        <dbReference type="EMBL" id="SFR55942.1"/>
    </source>
</evidence>
<feature type="domain" description="Heparinase II/III-like C-terminal" evidence="2">
    <location>
        <begin position="285"/>
        <end position="533"/>
    </location>
</feature>
<dbReference type="InterPro" id="IPR008929">
    <property type="entry name" value="Chondroitin_lyas"/>
</dbReference>
<dbReference type="EMBL" id="FOYP01000002">
    <property type="protein sequence ID" value="SFR55942.1"/>
    <property type="molecule type" value="Genomic_DNA"/>
</dbReference>